<gene>
    <name evidence="1" type="ORF">TU35_008950</name>
</gene>
<evidence type="ECO:0000313" key="2">
    <source>
        <dbReference type="Proteomes" id="UP000033636"/>
    </source>
</evidence>
<comment type="caution">
    <text evidence="1">The sequence shown here is derived from an EMBL/GenBank/DDBJ whole genome shotgun (WGS) entry which is preliminary data.</text>
</comment>
<dbReference type="Proteomes" id="UP000033636">
    <property type="component" value="Unassembled WGS sequence"/>
</dbReference>
<sequence length="145" mass="15734">MAEEVKKKAKLAIIAWSGSVDKLYPVAILSSAAAAGGWEVELFFTFWGLNAIRKEMLNAPPKISSDYAEYGPAVAQAMKEMNMPPWHQLLAQAKAMGNVKIYACSTTMQLFGIKDKSALADFVDDVVGAATFLERAKDAAVTLFI</sequence>
<proteinExistence type="predicted"/>
<accession>A0ACC6V2S2</accession>
<dbReference type="EMBL" id="JZWT02000029">
    <property type="protein sequence ID" value="MFB6491342.1"/>
    <property type="molecule type" value="Genomic_DNA"/>
</dbReference>
<evidence type="ECO:0000313" key="1">
    <source>
        <dbReference type="EMBL" id="MFB6491342.1"/>
    </source>
</evidence>
<organism evidence="1 2">
    <name type="scientific">Thermoproteus sp. AZ2</name>
    <dbReference type="NCBI Taxonomy" id="1609232"/>
    <lineage>
        <taxon>Archaea</taxon>
        <taxon>Thermoproteota</taxon>
        <taxon>Thermoprotei</taxon>
        <taxon>Thermoproteales</taxon>
        <taxon>Thermoproteaceae</taxon>
        <taxon>Thermoproteus</taxon>
    </lineage>
</organism>
<protein>
    <submittedName>
        <fullName evidence="1">DsrE/DsrF/DrsH-like family protein</fullName>
    </submittedName>
</protein>
<name>A0ACC6V2S2_9CREN</name>
<reference evidence="1" key="1">
    <citation type="submission" date="2024-07" db="EMBL/GenBank/DDBJ databases">
        <title>Metagenome and Metagenome-Assembled Genomes of Archaea from a hot spring from the geothermal field of Los Azufres, Mexico.</title>
        <authorList>
            <person name="Marin-Paredes R."/>
            <person name="Martinez-Romero E."/>
            <person name="Servin-Garciduenas L.E."/>
        </authorList>
    </citation>
    <scope>NUCLEOTIDE SEQUENCE</scope>
</reference>